<evidence type="ECO:0000256" key="1">
    <source>
        <dbReference type="SAM" id="MobiDB-lite"/>
    </source>
</evidence>
<sequence length="387" mass="45090">MKNELPDKYSLIISSQMDIELRYGYVKFKSAVNPPIYIMICIDAMKKYFDEFKTFDEMIPELSMEYYNNLIVINQMPIEMLVAFKILVKFVTLREVVNITDVDEEINLLKLLCKLGNRQQIQEILNSFNIDCKTWVRLLDEDFDVKNFFCDRQKIQIYATVAYYAESNKAKCLSFYGIPYFENLSEYDIKYAEFGKTSYPQNRVFDKTSNSYYLIDIIGDKVLLYNRHNPIATNKNLRRNRLKSSSESSSESSSDEDTNDLNGGIIKLPTEIVQSQTIRNYTTNAVDVYFGNAVVPMLLVTSGPSLTRSWIFRDKYRSDYERLRLDSKVEPFYIYVENAAEEKFSKNHIYVPPVAEIFESLEGHSRAMKNMCDALNYIASKSSSNNR</sequence>
<accession>A0A6C0C9E6</accession>
<proteinExistence type="predicted"/>
<evidence type="ECO:0000313" key="2">
    <source>
        <dbReference type="EMBL" id="QHT00440.1"/>
    </source>
</evidence>
<protein>
    <submittedName>
        <fullName evidence="2">Uncharacterized protein</fullName>
    </submittedName>
</protein>
<feature type="region of interest" description="Disordered" evidence="1">
    <location>
        <begin position="238"/>
        <end position="262"/>
    </location>
</feature>
<dbReference type="EMBL" id="MN739355">
    <property type="protein sequence ID" value="QHT00440.1"/>
    <property type="molecule type" value="Genomic_DNA"/>
</dbReference>
<dbReference type="AlphaFoldDB" id="A0A6C0C9E6"/>
<reference evidence="2" key="1">
    <citation type="journal article" date="2020" name="Nature">
        <title>Giant virus diversity and host interactions through global metagenomics.</title>
        <authorList>
            <person name="Schulz F."/>
            <person name="Roux S."/>
            <person name="Paez-Espino D."/>
            <person name="Jungbluth S."/>
            <person name="Walsh D.A."/>
            <person name="Denef V.J."/>
            <person name="McMahon K.D."/>
            <person name="Konstantinidis K.T."/>
            <person name="Eloe-Fadrosh E.A."/>
            <person name="Kyrpides N.C."/>
            <person name="Woyke T."/>
        </authorList>
    </citation>
    <scope>NUCLEOTIDE SEQUENCE</scope>
    <source>
        <strain evidence="2">GVMAG-M-3300020192-26</strain>
    </source>
</reference>
<organism evidence="2">
    <name type="scientific">viral metagenome</name>
    <dbReference type="NCBI Taxonomy" id="1070528"/>
    <lineage>
        <taxon>unclassified sequences</taxon>
        <taxon>metagenomes</taxon>
        <taxon>organismal metagenomes</taxon>
    </lineage>
</organism>
<name>A0A6C0C9E6_9ZZZZ</name>